<gene>
    <name evidence="2" type="ORF">F7645_10075</name>
</gene>
<feature type="transmembrane region" description="Helical" evidence="1">
    <location>
        <begin position="102"/>
        <end position="122"/>
    </location>
</feature>
<feature type="transmembrane region" description="Helical" evidence="1">
    <location>
        <begin position="38"/>
        <end position="64"/>
    </location>
</feature>
<accession>A0AAP1RH17</accession>
<dbReference type="Proteomes" id="UP000806077">
    <property type="component" value="Unassembled WGS sequence"/>
</dbReference>
<reference evidence="2 3" key="1">
    <citation type="journal article" date="2020" name="Int. J. Syst. Evol. Microbiol.">
        <title>Tenacibaculum piscium sp. nov., isolated from skin ulcers of sea-farmed fish, and description of Tenacibaculum finnmarkense sp. nov. with subdivision into genomovars finnmarkense and ulcerans.</title>
        <authorList>
            <person name="Olsen A.B."/>
            <person name="Spilsberg B."/>
            <person name="Nilsen H.K."/>
            <person name="Lagesen K."/>
            <person name="Gulla S."/>
            <person name="Avendano-Herrera R."/>
            <person name="Irgang R."/>
            <person name="Duchaud E."/>
            <person name="Colquhoun D.J."/>
        </authorList>
    </citation>
    <scope>NUCLEOTIDE SEQUENCE [LARGE SCALE GENOMIC DNA]</scope>
    <source>
        <strain evidence="2 3">TNO037</strain>
    </source>
</reference>
<keyword evidence="1" id="KW-0472">Membrane</keyword>
<organism evidence="2 3">
    <name type="scientific">Tenacibaculum finnmarkense genomovar finnmarkense</name>
    <dbReference type="NCBI Taxonomy" id="1458503"/>
    <lineage>
        <taxon>Bacteria</taxon>
        <taxon>Pseudomonadati</taxon>
        <taxon>Bacteroidota</taxon>
        <taxon>Flavobacteriia</taxon>
        <taxon>Flavobacteriales</taxon>
        <taxon>Flavobacteriaceae</taxon>
        <taxon>Tenacibaculum</taxon>
        <taxon>Tenacibaculum finnmarkense</taxon>
    </lineage>
</organism>
<evidence type="ECO:0000256" key="1">
    <source>
        <dbReference type="SAM" id="Phobius"/>
    </source>
</evidence>
<keyword evidence="1" id="KW-0812">Transmembrane</keyword>
<feature type="transmembrane region" description="Helical" evidence="1">
    <location>
        <begin position="76"/>
        <end position="96"/>
    </location>
</feature>
<dbReference type="EMBL" id="WXXV01000014">
    <property type="protein sequence ID" value="MBE7695763.1"/>
    <property type="molecule type" value="Genomic_DNA"/>
</dbReference>
<comment type="caution">
    <text evidence="2">The sequence shown here is derived from an EMBL/GenBank/DDBJ whole genome shotgun (WGS) entry which is preliminary data.</text>
</comment>
<keyword evidence="1" id="KW-1133">Transmembrane helix</keyword>
<protein>
    <submittedName>
        <fullName evidence="2">Uncharacterized protein</fullName>
    </submittedName>
</protein>
<evidence type="ECO:0000313" key="3">
    <source>
        <dbReference type="Proteomes" id="UP000806077"/>
    </source>
</evidence>
<dbReference type="RefSeq" id="WP_193702209.1">
    <property type="nucleotide sequence ID" value="NZ_WXXV01000014.1"/>
</dbReference>
<keyword evidence="3" id="KW-1185">Reference proteome</keyword>
<evidence type="ECO:0000313" key="2">
    <source>
        <dbReference type="EMBL" id="MBE7695763.1"/>
    </source>
</evidence>
<name>A0AAP1RH17_9FLAO</name>
<dbReference type="AlphaFoldDB" id="A0AAP1RH17"/>
<sequence>MKKIITKIPILTILFATNIVLAQYREPRGRYYSGDENIGLPSLGFTGKSLIVAVILFALGWVISKANEKPNGEGDSSLGGCLLMLGGICAIPGLVWLQTIVASIWIIGIGAIIIIGGIALLWDKIKGK</sequence>
<proteinExistence type="predicted"/>